<organism evidence="6 7">
    <name type="scientific">Sphingomonas morindae</name>
    <dbReference type="NCBI Taxonomy" id="1541170"/>
    <lineage>
        <taxon>Bacteria</taxon>
        <taxon>Pseudomonadati</taxon>
        <taxon>Pseudomonadota</taxon>
        <taxon>Alphaproteobacteria</taxon>
        <taxon>Sphingomonadales</taxon>
        <taxon>Sphingomonadaceae</taxon>
        <taxon>Sphingomonas</taxon>
    </lineage>
</organism>
<reference evidence="6" key="1">
    <citation type="journal article" date="2022" name="Toxins">
        <title>Genomic Analysis of Sphingopyxis sp. USTB-05 for Biodegrading Cyanobacterial Hepatotoxins.</title>
        <authorList>
            <person name="Liu C."/>
            <person name="Xu Q."/>
            <person name="Zhao Z."/>
            <person name="Zhang H."/>
            <person name="Liu X."/>
            <person name="Yin C."/>
            <person name="Liu Y."/>
            <person name="Yan H."/>
        </authorList>
    </citation>
    <scope>NUCLEOTIDE SEQUENCE</scope>
    <source>
        <strain evidence="6">NBD5</strain>
    </source>
</reference>
<dbReference type="RefSeq" id="WP_252167382.1">
    <property type="nucleotide sequence ID" value="NZ_CP084930.1"/>
</dbReference>
<dbReference type="GO" id="GO:0016787">
    <property type="term" value="F:hydrolase activity"/>
    <property type="evidence" value="ECO:0007669"/>
    <property type="project" value="UniProtKB-KW"/>
</dbReference>
<evidence type="ECO:0000256" key="3">
    <source>
        <dbReference type="ARBA" id="ARBA00022801"/>
    </source>
</evidence>
<dbReference type="Pfam" id="PF00293">
    <property type="entry name" value="NUDIX"/>
    <property type="match status" value="1"/>
</dbReference>
<comment type="cofactor">
    <cofactor evidence="1">
        <name>Mg(2+)</name>
        <dbReference type="ChEBI" id="CHEBI:18420"/>
    </cofactor>
</comment>
<dbReference type="CDD" id="cd04666">
    <property type="entry name" value="NUDIX_DIPP2_like_Nudt4"/>
    <property type="match status" value="1"/>
</dbReference>
<dbReference type="PANTHER" id="PTHR12629">
    <property type="entry name" value="DIPHOSPHOINOSITOL POLYPHOSPHATE PHOSPHOHYDROLASE"/>
    <property type="match status" value="1"/>
</dbReference>
<keyword evidence="7" id="KW-1185">Reference proteome</keyword>
<sequence length="136" mass="15811">MKQSASIPYRIDQGRLRVLLVTSRTRRRWILPKGKVGPRMLPGRSAEREAFEEAGVLGRLAKDPIGSYRQGDHIPDMPEGGVIVEAYALEVVDELPAWREMHFRERRWFSVNDAIRVVRDPEIRSILQTFKRSMKR</sequence>
<dbReference type="InterPro" id="IPR047198">
    <property type="entry name" value="DDP-like_NUDIX"/>
</dbReference>
<protein>
    <submittedName>
        <fullName evidence="6">NUDIX hydrolase</fullName>
    </submittedName>
</protein>
<dbReference type="EMBL" id="CP084930">
    <property type="protein sequence ID" value="USI73573.1"/>
    <property type="molecule type" value="Genomic_DNA"/>
</dbReference>
<gene>
    <name evidence="6" type="ORF">LHA26_03570</name>
</gene>
<keyword evidence="2" id="KW-0479">Metal-binding</keyword>
<dbReference type="PANTHER" id="PTHR12629:SF0">
    <property type="entry name" value="DIPHOSPHOINOSITOL-POLYPHOSPHATE DIPHOSPHATASE"/>
    <property type="match status" value="1"/>
</dbReference>
<feature type="domain" description="Nudix hydrolase" evidence="5">
    <location>
        <begin position="1"/>
        <end position="131"/>
    </location>
</feature>
<evidence type="ECO:0000259" key="5">
    <source>
        <dbReference type="PROSITE" id="PS51462"/>
    </source>
</evidence>
<proteinExistence type="predicted"/>
<dbReference type="PROSITE" id="PS51462">
    <property type="entry name" value="NUDIX"/>
    <property type="match status" value="1"/>
</dbReference>
<dbReference type="InterPro" id="IPR000086">
    <property type="entry name" value="NUDIX_hydrolase_dom"/>
</dbReference>
<keyword evidence="4" id="KW-0460">Magnesium</keyword>
<dbReference type="InterPro" id="IPR015797">
    <property type="entry name" value="NUDIX_hydrolase-like_dom_sf"/>
</dbReference>
<evidence type="ECO:0000256" key="4">
    <source>
        <dbReference type="ARBA" id="ARBA00022842"/>
    </source>
</evidence>
<evidence type="ECO:0000256" key="2">
    <source>
        <dbReference type="ARBA" id="ARBA00022723"/>
    </source>
</evidence>
<evidence type="ECO:0000313" key="7">
    <source>
        <dbReference type="Proteomes" id="UP001056937"/>
    </source>
</evidence>
<evidence type="ECO:0000313" key="6">
    <source>
        <dbReference type="EMBL" id="USI73573.1"/>
    </source>
</evidence>
<accession>A0ABY4X9G4</accession>
<keyword evidence="3 6" id="KW-0378">Hydrolase</keyword>
<name>A0ABY4X9G4_9SPHN</name>
<evidence type="ECO:0000256" key="1">
    <source>
        <dbReference type="ARBA" id="ARBA00001946"/>
    </source>
</evidence>
<dbReference type="SUPFAM" id="SSF55811">
    <property type="entry name" value="Nudix"/>
    <property type="match status" value="1"/>
</dbReference>
<dbReference type="Gene3D" id="3.90.79.10">
    <property type="entry name" value="Nucleoside Triphosphate Pyrophosphohydrolase"/>
    <property type="match status" value="1"/>
</dbReference>
<dbReference type="Proteomes" id="UP001056937">
    <property type="component" value="Chromosome 1"/>
</dbReference>